<feature type="compositionally biased region" description="Polar residues" evidence="5">
    <location>
        <begin position="889"/>
        <end position="903"/>
    </location>
</feature>
<dbReference type="Pfam" id="PF18875">
    <property type="entry name" value="AF4_int"/>
    <property type="match status" value="1"/>
</dbReference>
<evidence type="ECO:0000256" key="5">
    <source>
        <dbReference type="SAM" id="MobiDB-lite"/>
    </source>
</evidence>
<feature type="region of interest" description="Disordered" evidence="5">
    <location>
        <begin position="23"/>
        <end position="45"/>
    </location>
</feature>
<dbReference type="InterPro" id="IPR007797">
    <property type="entry name" value="AF4/FMR2"/>
</dbReference>
<feature type="domain" description="AF4/FMR2 C-terminal homology" evidence="6">
    <location>
        <begin position="949"/>
        <end position="1213"/>
    </location>
</feature>
<evidence type="ECO:0000256" key="1">
    <source>
        <dbReference type="ARBA" id="ARBA00004123"/>
    </source>
</evidence>
<sequence length="1214" mass="133226">MAAHSSLYNEDRNLLRIRERERRNQEALQERDKFSENAPLFAEPYKTNKEDELSSRIQNMLGNYEEVKELISARCHQNLIGIPKSIAPLIPQGKPDRPFFPEKTSHAPSAFHHASRHPHMGPPVVAPPPPSHSVHYPKAQSRAEPASGLHAKSHSLSSGRSQGQEHGHGGQEGHTGSRHKRTERRAVGEGRATELQASLLQLSPLLSPLSTPVTPLSPLHSSQHVNSRSQNSSKSHGPTYTQTKSPQDLVAGSQENESRDSSAVNLAGTTQPSSQTFPPPLPSKTSAMQQKPTAYVRPMDGQDQAPVESPELKPLPEEYHTEPYEKISDLKANAKAKLSKLKIPAEPIEQTFPSDVQCVEEILKEMTHSWPPPLTAIHTPSTAEPSKFPFPAKESQHVGSVAQNQKQYDAPSKTLPSSQPRTSMLQDDLQLSDSEDSGDDQVVEKPPSSLAPPSALQSQPESVASAHSSSPESGSTSDSDSSSDSETESSSSDSEANDPDPPRVSAPEPDPPTSNKWQLDNWLTKVNPPTVPAESPRETAHTDGREEDREPGQQIDSDSSQEHAEPSEPHHKSSARAARASQDAHLPTKRNCQKSPACAEEPSQRQTVGIKRPSKPPAHEGPKGGLKVESEPGPYEVRDQSSRDKPKVKTKGRPKSSDRKELKPSLQEPPEGRKHKSSHQASAKALLDPKPPRDVVLGSTQEHLALSPIPQGQGTTPTRTSGHRPAAVLREDFHKEKLPLSVREKKLLSPVRDVHVPRSLMVKIDLPLLSRVPQLPGKGGHQKRAEAKEFPGARGQDVERKATDTPDKSFKKRKREMEKEIDRKKMKSDKETKSLQSSTNKDSTKQKAPKASFETQKKDLLLPPPLPPMSPAHSAPKSTKMAQKRPRSENGQLPATENNTARDSSSHKDPLSAKHKKVERKHSEQVKGNKGSAGDVTNPFPVPSLPNGTSKPRRPQVKFEKQHSMEYHIEEAKRLKHKADAMTDKTGKAFQYLDAALSFIEYGIAMESDASAPKSAYSIFADTIDLIKFIMTLKPFTDTSASSHEKIFAVLCMRCQSLLHMAMFRYKKDTAIKYSRILNDHFKSSSRVTQAPSPCVARSTGMPSPLSPMPSPAGSVSSQPGSNASNCGGNSISSSVTIPYNIPSITSSYVNITSYILYAYDIWEQADALARKNKEFFAELSAAVCPLALNSSMTELVHYSRQGLQWLRLETNTP</sequence>
<keyword evidence="7" id="KW-1185">Reference proteome</keyword>
<dbReference type="GeneID" id="116488724"/>
<evidence type="ECO:0000256" key="3">
    <source>
        <dbReference type="ARBA" id="ARBA00022553"/>
    </source>
</evidence>
<dbReference type="GO" id="GO:0010468">
    <property type="term" value="P:regulation of gene expression"/>
    <property type="evidence" value="ECO:0007669"/>
    <property type="project" value="InterPro"/>
</dbReference>
<comment type="similarity">
    <text evidence="2">Belongs to the AF4 family.</text>
</comment>
<evidence type="ECO:0000259" key="6">
    <source>
        <dbReference type="Pfam" id="PF18876"/>
    </source>
</evidence>
<comment type="subcellular location">
    <subcellularLocation>
        <location evidence="1">Nucleus</location>
    </subcellularLocation>
</comment>
<dbReference type="InterPro" id="IPR043639">
    <property type="entry name" value="AF4_int"/>
</dbReference>
<feature type="region of interest" description="Disordered" evidence="5">
    <location>
        <begin position="369"/>
        <end position="733"/>
    </location>
</feature>
<evidence type="ECO:0000256" key="4">
    <source>
        <dbReference type="ARBA" id="ARBA00023242"/>
    </source>
</evidence>
<feature type="compositionally biased region" description="Low complexity" evidence="5">
    <location>
        <begin position="207"/>
        <end position="222"/>
    </location>
</feature>
<feature type="compositionally biased region" description="Polar residues" evidence="5">
    <location>
        <begin position="1116"/>
        <end position="1126"/>
    </location>
</feature>
<evidence type="ECO:0000313" key="8">
    <source>
        <dbReference type="RefSeq" id="XP_032042434.1"/>
    </source>
</evidence>
<dbReference type="Pfam" id="PF18876">
    <property type="entry name" value="AFF4_CHD"/>
    <property type="match status" value="1"/>
</dbReference>
<proteinExistence type="inferred from homology"/>
<dbReference type="InParanoid" id="A0A6J3CWB4"/>
<name>A0A6J3CWB4_AYTFU</name>
<feature type="compositionally biased region" description="Basic and acidic residues" evidence="5">
    <location>
        <begin position="783"/>
        <end position="833"/>
    </location>
</feature>
<dbReference type="AlphaFoldDB" id="A0A6J3CWB4"/>
<feature type="compositionally biased region" description="Basic and acidic residues" evidence="5">
    <location>
        <begin position="94"/>
        <end position="105"/>
    </location>
</feature>
<protein>
    <submittedName>
        <fullName evidence="8">AF4/FMR2 family member 1 isoform X1</fullName>
    </submittedName>
</protein>
<keyword evidence="3" id="KW-0597">Phosphoprotein</keyword>
<feature type="region of interest" description="Disordered" evidence="5">
    <location>
        <begin position="1091"/>
        <end position="1126"/>
    </location>
</feature>
<evidence type="ECO:0000313" key="7">
    <source>
        <dbReference type="Proteomes" id="UP000504639"/>
    </source>
</evidence>
<dbReference type="Pfam" id="PF05110">
    <property type="entry name" value="AF-4"/>
    <property type="match status" value="1"/>
</dbReference>
<feature type="compositionally biased region" description="Basic and acidic residues" evidence="5">
    <location>
        <begin position="535"/>
        <end position="551"/>
    </location>
</feature>
<accession>A0A6J3CWB4</accession>
<feature type="compositionally biased region" description="Pro residues" evidence="5">
    <location>
        <begin position="120"/>
        <end position="131"/>
    </location>
</feature>
<keyword evidence="4" id="KW-0539">Nucleus</keyword>
<dbReference type="CTD" id="4299"/>
<feature type="compositionally biased region" description="Polar residues" evidence="5">
    <location>
        <begin position="223"/>
        <end position="246"/>
    </location>
</feature>
<gene>
    <name evidence="8" type="primary">AFF1</name>
</gene>
<dbReference type="GO" id="GO:0032783">
    <property type="term" value="C:super elongation complex"/>
    <property type="evidence" value="ECO:0007669"/>
    <property type="project" value="TreeGrafter"/>
</dbReference>
<dbReference type="RefSeq" id="XP_032042434.1">
    <property type="nucleotide sequence ID" value="XM_032186543.1"/>
</dbReference>
<feature type="compositionally biased region" description="Polar residues" evidence="5">
    <location>
        <begin position="397"/>
        <end position="407"/>
    </location>
</feature>
<feature type="compositionally biased region" description="Polar residues" evidence="5">
    <location>
        <begin position="414"/>
        <end position="424"/>
    </location>
</feature>
<feature type="region of interest" description="Disordered" evidence="5">
    <location>
        <begin position="765"/>
        <end position="956"/>
    </location>
</feature>
<feature type="compositionally biased region" description="Pro residues" evidence="5">
    <location>
        <begin position="502"/>
        <end position="512"/>
    </location>
</feature>
<feature type="compositionally biased region" description="Basic and acidic residues" evidence="5">
    <location>
        <begin position="560"/>
        <end position="571"/>
    </location>
</feature>
<dbReference type="PANTHER" id="PTHR10528:SF6">
    <property type="entry name" value="AF4_FMR2 FAMILY MEMBER 1"/>
    <property type="match status" value="1"/>
</dbReference>
<feature type="region of interest" description="Disordered" evidence="5">
    <location>
        <begin position="92"/>
        <end position="195"/>
    </location>
</feature>
<dbReference type="KEGG" id="aful:116488724"/>
<evidence type="ECO:0000256" key="2">
    <source>
        <dbReference type="ARBA" id="ARBA00007354"/>
    </source>
</evidence>
<dbReference type="PANTHER" id="PTHR10528">
    <property type="entry name" value="AF4/FMR2 FAMILY MEMBER"/>
    <property type="match status" value="1"/>
</dbReference>
<dbReference type="Gene3D" id="6.10.250.2670">
    <property type="match status" value="1"/>
</dbReference>
<feature type="compositionally biased region" description="Basic and acidic residues" evidence="5">
    <location>
        <begin position="23"/>
        <end position="35"/>
    </location>
</feature>
<feature type="compositionally biased region" description="Basic and acidic residues" evidence="5">
    <location>
        <begin position="617"/>
        <end position="647"/>
    </location>
</feature>
<dbReference type="InterPro" id="IPR043640">
    <property type="entry name" value="AF4/FMR2_CHD"/>
</dbReference>
<feature type="compositionally biased region" description="Polar residues" evidence="5">
    <location>
        <begin position="710"/>
        <end position="720"/>
    </location>
</feature>
<dbReference type="Proteomes" id="UP000504639">
    <property type="component" value="Chromosome 4"/>
</dbReference>
<feature type="region of interest" description="Disordered" evidence="5">
    <location>
        <begin position="207"/>
        <end position="317"/>
    </location>
</feature>
<feature type="compositionally biased region" description="Low complexity" evidence="5">
    <location>
        <begin position="446"/>
        <end position="480"/>
    </location>
</feature>
<reference evidence="8" key="1">
    <citation type="submission" date="2025-08" db="UniProtKB">
        <authorList>
            <consortium name="RefSeq"/>
        </authorList>
    </citation>
    <scope>IDENTIFICATION</scope>
    <source>
        <tissue evidence="8">Lung</tissue>
    </source>
</reference>
<organism evidence="7 8">
    <name type="scientific">Aythya fuligula</name>
    <name type="common">Tufted duck</name>
    <name type="synonym">Anas fuligula</name>
    <dbReference type="NCBI Taxonomy" id="219594"/>
    <lineage>
        <taxon>Eukaryota</taxon>
        <taxon>Metazoa</taxon>
        <taxon>Chordata</taxon>
        <taxon>Craniata</taxon>
        <taxon>Vertebrata</taxon>
        <taxon>Euteleostomi</taxon>
        <taxon>Archelosauria</taxon>
        <taxon>Archosauria</taxon>
        <taxon>Dinosauria</taxon>
        <taxon>Saurischia</taxon>
        <taxon>Theropoda</taxon>
        <taxon>Coelurosauria</taxon>
        <taxon>Aves</taxon>
        <taxon>Neognathae</taxon>
        <taxon>Galloanserae</taxon>
        <taxon>Anseriformes</taxon>
        <taxon>Anatidae</taxon>
        <taxon>Aythyinae</taxon>
        <taxon>Aythya</taxon>
    </lineage>
</organism>